<reference evidence="1" key="1">
    <citation type="submission" date="2019-08" db="EMBL/GenBank/DDBJ databases">
        <authorList>
            <person name="Kucharzyk K."/>
            <person name="Murdoch R.W."/>
            <person name="Higgins S."/>
            <person name="Loffler F."/>
        </authorList>
    </citation>
    <scope>NUCLEOTIDE SEQUENCE</scope>
</reference>
<dbReference type="EMBL" id="VSSQ01094888">
    <property type="protein sequence ID" value="MPN39207.1"/>
    <property type="molecule type" value="Genomic_DNA"/>
</dbReference>
<protein>
    <submittedName>
        <fullName evidence="1">Uncharacterized protein</fullName>
    </submittedName>
</protein>
<proteinExistence type="predicted"/>
<evidence type="ECO:0000313" key="1">
    <source>
        <dbReference type="EMBL" id="MPN39207.1"/>
    </source>
</evidence>
<dbReference type="AlphaFoldDB" id="A0A645HJQ4"/>
<accession>A0A645HJQ4</accession>
<sequence length="174" mass="19400">MLGRAHFLNQFVVHKDSGIVDMRVPLRFFSRYRKDRLHIDFRLGLGGFYDIDKLAVFLNKHVAVNPPELVDAQHNIYFAEFMFFYGVGNGKGRAALLYRLFGKSGIHRQPYGGVIGGLLRAGVKHKPFGTRIADEAGVSKILFTDRRCVGVGIGRRGGCCRCCSSFDRCGGLTV</sequence>
<comment type="caution">
    <text evidence="1">The sequence shown here is derived from an EMBL/GenBank/DDBJ whole genome shotgun (WGS) entry which is preliminary data.</text>
</comment>
<gene>
    <name evidence="1" type="ORF">SDC9_186735</name>
</gene>
<name>A0A645HJQ4_9ZZZZ</name>
<organism evidence="1">
    <name type="scientific">bioreactor metagenome</name>
    <dbReference type="NCBI Taxonomy" id="1076179"/>
    <lineage>
        <taxon>unclassified sequences</taxon>
        <taxon>metagenomes</taxon>
        <taxon>ecological metagenomes</taxon>
    </lineage>
</organism>